<evidence type="ECO:0000313" key="2">
    <source>
        <dbReference type="Proteomes" id="UP000011301"/>
    </source>
</evidence>
<organism evidence="1 2">
    <name type="scientific">Glossina hytrovirus (isolate Glossina pallidipes/Ethiopia/Seibersdorf/-)</name>
    <name type="common">GHV</name>
    <dbReference type="NCBI Taxonomy" id="379529"/>
    <lineage>
        <taxon>Viruses</taxon>
        <taxon>Viruses incertae sedis</taxon>
        <taxon>Naldaviricetes</taxon>
        <taxon>Lefavirales</taxon>
        <taxon>Hytrosaviridae</taxon>
        <taxon>Glossinavirus</taxon>
        <taxon>Glossinavirus glopallidipedis</taxon>
    </lineage>
</organism>
<dbReference type="KEGG" id="vg:5950856"/>
<dbReference type="Proteomes" id="UP000011301">
    <property type="component" value="Segment"/>
</dbReference>
<dbReference type="EMBL" id="EF568108">
    <property type="protein sequence ID" value="ABQ08871.1"/>
    <property type="molecule type" value="Genomic_DNA"/>
</dbReference>
<organismHost>
    <name type="scientific">Glossina</name>
    <name type="common">tsetse flies</name>
    <dbReference type="NCBI Taxonomy" id="7393"/>
</organismHost>
<gene>
    <name evidence="1" type="ORF">SGHV098</name>
</gene>
<keyword evidence="2" id="KW-1185">Reference proteome</keyword>
<dbReference type="RefSeq" id="YP_001687046.1">
    <property type="nucleotide sequence ID" value="NC_010356.1"/>
</dbReference>
<name>B0YLQ2_GHVS</name>
<protein>
    <submittedName>
        <fullName evidence="1">Uncharacterized protein</fullName>
    </submittedName>
</protein>
<proteinExistence type="predicted"/>
<reference evidence="1 2" key="1">
    <citation type="journal article" date="2007" name="J. Virol. Methods">
        <title>Development of a non-destructive PCR method for detection of the salivary gland hypertrophy virus (SGHV) in tsetse flies.</title>
        <authorList>
            <person name="Abd-Alla A."/>
            <person name="Bossin H."/>
            <person name="Cousserans F."/>
            <person name="Parker A."/>
            <person name="Bergoin M."/>
            <person name="Robinson A."/>
        </authorList>
    </citation>
    <scope>NUCLEOTIDE SEQUENCE [LARGE SCALE GENOMIC DNA]</scope>
    <source>
        <strain evidence="2">Isolate Glossina pallidipes/Ethiopia/Seibersdorf/-</strain>
    </source>
</reference>
<reference evidence="1 2" key="2">
    <citation type="journal article" date="2008" name="J. Virol.">
        <title>Genome analysis of a Glossina pallidipes salivary gland hypertrophy virus reveals a novel, large, double-stranded circular DNA virus.</title>
        <authorList>
            <person name="Abd-Alla A.M."/>
            <person name="Cousserans F."/>
            <person name="Parker A.G."/>
            <person name="Jehle J.A."/>
            <person name="Parker N.J."/>
            <person name="Vlak J.M."/>
            <person name="Robinson A.S."/>
            <person name="Bergoin M."/>
        </authorList>
    </citation>
    <scope>NUCLEOTIDE SEQUENCE [LARGE SCALE GENOMIC DNA]</scope>
    <source>
        <strain evidence="2">Isolate Glossina pallidipes/Ethiopia/Seibersdorf/-</strain>
    </source>
</reference>
<accession>B0YLQ2</accession>
<sequence>MEFINLRDAKQLTSKNVIFEPGWHQNKNRPKIKSFGINVKTNEFKYPVVFNIKNKNNERKKFKFSPPFCNIKKETPPFKLKEIKGSKPIISIVHKTKTKTDDIQIKRGECTRIIT</sequence>
<dbReference type="GeneID" id="5950856"/>
<evidence type="ECO:0000313" key="1">
    <source>
        <dbReference type="EMBL" id="ABQ08871.1"/>
    </source>
</evidence>